<dbReference type="InterPro" id="IPR050157">
    <property type="entry name" value="PSI_iron-sulfur_center"/>
</dbReference>
<dbReference type="GO" id="GO:0051539">
    <property type="term" value="F:4 iron, 4 sulfur cluster binding"/>
    <property type="evidence" value="ECO:0007669"/>
    <property type="project" value="UniProtKB-KW"/>
</dbReference>
<accession>A0A0S7XPN9</accession>
<dbReference type="PANTHER" id="PTHR24960">
    <property type="entry name" value="PHOTOSYSTEM I IRON-SULFUR CENTER-RELATED"/>
    <property type="match status" value="1"/>
</dbReference>
<keyword evidence="4" id="KW-0411">Iron-sulfur</keyword>
<organism evidence="6 7">
    <name type="scientific">candidate division WOR-1 bacterium DG_54_3</name>
    <dbReference type="NCBI Taxonomy" id="1703775"/>
    <lineage>
        <taxon>Bacteria</taxon>
        <taxon>Bacillati</taxon>
        <taxon>Saganbacteria</taxon>
    </lineage>
</organism>
<dbReference type="GO" id="GO:0046872">
    <property type="term" value="F:metal ion binding"/>
    <property type="evidence" value="ECO:0007669"/>
    <property type="project" value="UniProtKB-KW"/>
</dbReference>
<sequence length="374" mass="40917">MKSKVSIVRCEDYTLDNVRSAVHKSFVHLGGLEKFVKKDQRVLIKPNLLSAKDPSRAITTHPAVVQAVVEEVQKIGATPILGDSPGGVERGVKRVWENTEMSEVAGSTGAKLVAFESGGVYEKRTNNGKRYFIAKPIVDSDVIISLPKLKTHTLTLMTCAVKNMFGSIPGFRKSEYHRDTPKPGDFARVIVDIYSLTKPHMSLVDAVVCMDGDGPSSGNPKYLGLLFASTDAVALDMVAAKIMGFKDGEIETTSVAQEKGLGASSFSEIEMLGEKLAELSLPKFTLPSNRFLKLIPKFLLAPIKPLVWVRPGILDGNCTNCNICVDNCPTNSIQKGEKTPYFDYTNCINCMCCHELCPQKAVFLKKSWLAKKIA</sequence>
<feature type="domain" description="4Fe-4S ferredoxin-type" evidence="5">
    <location>
        <begin position="338"/>
        <end position="367"/>
    </location>
</feature>
<comment type="caution">
    <text evidence="6">The sequence shown here is derived from an EMBL/GenBank/DDBJ whole genome shotgun (WGS) entry which is preliminary data.</text>
</comment>
<evidence type="ECO:0000256" key="4">
    <source>
        <dbReference type="ARBA" id="ARBA00023014"/>
    </source>
</evidence>
<evidence type="ECO:0000313" key="7">
    <source>
        <dbReference type="Proteomes" id="UP000051861"/>
    </source>
</evidence>
<name>A0A0S7XPN9_UNCSA</name>
<dbReference type="SUPFAM" id="SSF54862">
    <property type="entry name" value="4Fe-4S ferredoxins"/>
    <property type="match status" value="1"/>
</dbReference>
<dbReference type="InterPro" id="IPR017900">
    <property type="entry name" value="4Fe4S_Fe_S_CS"/>
</dbReference>
<dbReference type="Gene3D" id="3.30.70.20">
    <property type="match status" value="1"/>
</dbReference>
<evidence type="ECO:0000256" key="3">
    <source>
        <dbReference type="ARBA" id="ARBA00023004"/>
    </source>
</evidence>
<dbReference type="Pfam" id="PF12838">
    <property type="entry name" value="Fer4_7"/>
    <property type="match status" value="1"/>
</dbReference>
<keyword evidence="3" id="KW-0408">Iron</keyword>
<dbReference type="InterPro" id="IPR007160">
    <property type="entry name" value="DUF362"/>
</dbReference>
<dbReference type="PROSITE" id="PS51379">
    <property type="entry name" value="4FE4S_FER_2"/>
    <property type="match status" value="2"/>
</dbReference>
<reference evidence="6 7" key="1">
    <citation type="journal article" date="2015" name="Microbiome">
        <title>Genomic resolution of linkages in carbon, nitrogen, and sulfur cycling among widespread estuary sediment bacteria.</title>
        <authorList>
            <person name="Baker B.J."/>
            <person name="Lazar C.S."/>
            <person name="Teske A.P."/>
            <person name="Dick G.J."/>
        </authorList>
    </citation>
    <scope>NUCLEOTIDE SEQUENCE [LARGE SCALE GENOMIC DNA]</scope>
    <source>
        <strain evidence="6">DG_54_3</strain>
    </source>
</reference>
<dbReference type="InterPro" id="IPR017896">
    <property type="entry name" value="4Fe4S_Fe-S-bd"/>
</dbReference>
<dbReference type="AlphaFoldDB" id="A0A0S7XPN9"/>
<feature type="domain" description="4Fe-4S ferredoxin-type" evidence="5">
    <location>
        <begin position="309"/>
        <end position="337"/>
    </location>
</feature>
<evidence type="ECO:0000256" key="1">
    <source>
        <dbReference type="ARBA" id="ARBA00022485"/>
    </source>
</evidence>
<keyword evidence="1" id="KW-0004">4Fe-4S</keyword>
<dbReference type="PROSITE" id="PS00198">
    <property type="entry name" value="4FE4S_FER_1"/>
    <property type="match status" value="1"/>
</dbReference>
<gene>
    <name evidence="6" type="ORF">AMJ44_12765</name>
</gene>
<dbReference type="Proteomes" id="UP000051861">
    <property type="component" value="Unassembled WGS sequence"/>
</dbReference>
<dbReference type="EMBL" id="LIZX01000181">
    <property type="protein sequence ID" value="KPJ64465.1"/>
    <property type="molecule type" value="Genomic_DNA"/>
</dbReference>
<proteinExistence type="predicted"/>
<evidence type="ECO:0000256" key="2">
    <source>
        <dbReference type="ARBA" id="ARBA00022723"/>
    </source>
</evidence>
<dbReference type="PANTHER" id="PTHR24960:SF76">
    <property type="entry name" value="4FE-4S FERREDOXIN-TYPE DOMAIN-CONTAINING PROTEIN"/>
    <property type="match status" value="1"/>
</dbReference>
<protein>
    <recommendedName>
        <fullName evidence="5">4Fe-4S ferredoxin-type domain-containing protein</fullName>
    </recommendedName>
</protein>
<evidence type="ECO:0000313" key="6">
    <source>
        <dbReference type="EMBL" id="KPJ64465.1"/>
    </source>
</evidence>
<dbReference type="PATRIC" id="fig|1703775.3.peg.1656"/>
<evidence type="ECO:0000259" key="5">
    <source>
        <dbReference type="PROSITE" id="PS51379"/>
    </source>
</evidence>
<keyword evidence="2" id="KW-0479">Metal-binding</keyword>
<dbReference type="Pfam" id="PF04015">
    <property type="entry name" value="DUF362"/>
    <property type="match status" value="1"/>
</dbReference>